<sequence>MDILELFQMKQLIVDPTCTTGNTESLIDIIATNCPDKVKESGVIEIVKTRKVRNTYAPWLTTDIRCEMNMQDYLKKKAVKNNSKSLHQAYTVKRNEVNKLIKSAKAQYCKDNIQLNKDYPKEMWKNINQVINGKGWCSKTTTITTIKDDLGDIIQDVKGLPVFYP</sequence>
<name>A0A6S7GDX2_PARCT</name>
<dbReference type="AlphaFoldDB" id="A0A6S7GDX2"/>
<reference evidence="1" key="1">
    <citation type="submission" date="2020-04" db="EMBL/GenBank/DDBJ databases">
        <authorList>
            <person name="Alioto T."/>
            <person name="Alioto T."/>
            <person name="Gomez Garrido J."/>
        </authorList>
    </citation>
    <scope>NUCLEOTIDE SEQUENCE</scope>
    <source>
        <strain evidence="1">A484AB</strain>
    </source>
</reference>
<proteinExistence type="predicted"/>
<evidence type="ECO:0000313" key="1">
    <source>
        <dbReference type="EMBL" id="CAB3986896.1"/>
    </source>
</evidence>
<dbReference type="Proteomes" id="UP001152795">
    <property type="component" value="Unassembled WGS sequence"/>
</dbReference>
<dbReference type="EMBL" id="CACRXK020001088">
    <property type="protein sequence ID" value="CAB3986896.1"/>
    <property type="molecule type" value="Genomic_DNA"/>
</dbReference>
<evidence type="ECO:0000313" key="2">
    <source>
        <dbReference type="Proteomes" id="UP001152795"/>
    </source>
</evidence>
<protein>
    <submittedName>
        <fullName evidence="1">Uncharacterized protein</fullName>
    </submittedName>
</protein>
<dbReference type="OrthoDB" id="6782261at2759"/>
<accession>A0A6S7GDX2</accession>
<gene>
    <name evidence="1" type="ORF">PACLA_8A043167</name>
</gene>
<organism evidence="1 2">
    <name type="scientific">Paramuricea clavata</name>
    <name type="common">Red gorgonian</name>
    <name type="synonym">Violescent sea-whip</name>
    <dbReference type="NCBI Taxonomy" id="317549"/>
    <lineage>
        <taxon>Eukaryota</taxon>
        <taxon>Metazoa</taxon>
        <taxon>Cnidaria</taxon>
        <taxon>Anthozoa</taxon>
        <taxon>Octocorallia</taxon>
        <taxon>Malacalcyonacea</taxon>
        <taxon>Plexauridae</taxon>
        <taxon>Paramuricea</taxon>
    </lineage>
</organism>
<comment type="caution">
    <text evidence="1">The sequence shown here is derived from an EMBL/GenBank/DDBJ whole genome shotgun (WGS) entry which is preliminary data.</text>
</comment>
<keyword evidence="2" id="KW-1185">Reference proteome</keyword>